<proteinExistence type="predicted"/>
<accession>A0A1Y6BE83</accession>
<organism evidence="1 2">
    <name type="scientific">Tistlia consotensis USBA 355</name>
    <dbReference type="NCBI Taxonomy" id="560819"/>
    <lineage>
        <taxon>Bacteria</taxon>
        <taxon>Pseudomonadati</taxon>
        <taxon>Pseudomonadota</taxon>
        <taxon>Alphaproteobacteria</taxon>
        <taxon>Rhodospirillales</taxon>
        <taxon>Rhodovibrionaceae</taxon>
        <taxon>Tistlia</taxon>
    </lineage>
</organism>
<evidence type="ECO:0000313" key="1">
    <source>
        <dbReference type="EMBL" id="SMF02927.1"/>
    </source>
</evidence>
<reference evidence="1 2" key="1">
    <citation type="submission" date="2017-04" db="EMBL/GenBank/DDBJ databases">
        <authorList>
            <person name="Afonso C.L."/>
            <person name="Miller P.J."/>
            <person name="Scott M.A."/>
            <person name="Spackman E."/>
            <person name="Goraichik I."/>
            <person name="Dimitrov K.M."/>
            <person name="Suarez D.L."/>
            <person name="Swayne D.E."/>
        </authorList>
    </citation>
    <scope>NUCLEOTIDE SEQUENCE [LARGE SCALE GENOMIC DNA]</scope>
    <source>
        <strain evidence="1 2">USBA 355</strain>
    </source>
</reference>
<dbReference type="RefSeq" id="WP_085121546.1">
    <property type="nucleotide sequence ID" value="NZ_FWZX01000003.1"/>
</dbReference>
<keyword evidence="2" id="KW-1185">Reference proteome</keyword>
<dbReference type="STRING" id="560819.SAMN05428998_10396"/>
<gene>
    <name evidence="1" type="ORF">SAMN05428998_10396</name>
</gene>
<name>A0A1Y6BE83_9PROT</name>
<protein>
    <submittedName>
        <fullName evidence="1">Uncharacterized protein</fullName>
    </submittedName>
</protein>
<evidence type="ECO:0000313" key="2">
    <source>
        <dbReference type="Proteomes" id="UP000192917"/>
    </source>
</evidence>
<dbReference type="Proteomes" id="UP000192917">
    <property type="component" value="Unassembled WGS sequence"/>
</dbReference>
<dbReference type="EMBL" id="FWZX01000003">
    <property type="protein sequence ID" value="SMF02927.1"/>
    <property type="molecule type" value="Genomic_DNA"/>
</dbReference>
<dbReference type="AlphaFoldDB" id="A0A1Y6BE83"/>
<sequence length="383" mass="39234">MTGTLVNAAGLDWRYRPEPALPAAARHQAIAVAQLVDELTGLPPRVPLRVSTPQGGLVARASAGGLVGLAGRPAALYPDPWPVVSPSVSLLAEADGFLALPLAAELPPQPGFPASFVRQDFGTVALHRRPTRLSGRAVDAAGAAVAGASVAVTGIWTTTDALPDPAAAPNGLSLWPGLYADRPAGATAQRRTLTLLAGPKTLVQPAAAGQTRIRLSDRQSLLLDRPLAIEPGDPERTEYLAAAAIDGSSSADQPAWVTLHHPLARAHPAGIQVVRTAFNAPGAANALTSAGRRGDQSLLTAGLAGLTPANTTIEISGGPAPDEHHGVALWRTVTGPDGRFNLPPIHRVAHLELTASGGGQPQPARRVVSLSGAPEAVADLVFP</sequence>